<evidence type="ECO:0000313" key="2">
    <source>
        <dbReference type="Proteomes" id="UP000823485"/>
    </source>
</evidence>
<gene>
    <name evidence="1" type="ORF">JOC94_000131</name>
</gene>
<dbReference type="EMBL" id="JAFBFH010000001">
    <property type="protein sequence ID" value="MBM7713165.1"/>
    <property type="molecule type" value="Genomic_DNA"/>
</dbReference>
<organism evidence="1 2">
    <name type="scientific">Siminovitchia thermophila</name>
    <dbReference type="NCBI Taxonomy" id="1245522"/>
    <lineage>
        <taxon>Bacteria</taxon>
        <taxon>Bacillati</taxon>
        <taxon>Bacillota</taxon>
        <taxon>Bacilli</taxon>
        <taxon>Bacillales</taxon>
        <taxon>Bacillaceae</taxon>
        <taxon>Siminovitchia</taxon>
    </lineage>
</organism>
<reference evidence="1 2" key="1">
    <citation type="submission" date="2021-01" db="EMBL/GenBank/DDBJ databases">
        <title>Genomic Encyclopedia of Type Strains, Phase IV (KMG-IV): sequencing the most valuable type-strain genomes for metagenomic binning, comparative biology and taxonomic classification.</title>
        <authorList>
            <person name="Goeker M."/>
        </authorList>
    </citation>
    <scope>NUCLEOTIDE SEQUENCE [LARGE SCALE GENOMIC DNA]</scope>
    <source>
        <strain evidence="1 2">DSM 105453</strain>
    </source>
</reference>
<evidence type="ECO:0000313" key="1">
    <source>
        <dbReference type="EMBL" id="MBM7713165.1"/>
    </source>
</evidence>
<comment type="caution">
    <text evidence="1">The sequence shown here is derived from an EMBL/GenBank/DDBJ whole genome shotgun (WGS) entry which is preliminary data.</text>
</comment>
<name>A0ABS2R186_9BACI</name>
<keyword evidence="2" id="KW-1185">Reference proteome</keyword>
<dbReference type="Proteomes" id="UP000823485">
    <property type="component" value="Unassembled WGS sequence"/>
</dbReference>
<sequence length="41" mass="4560">MLVEPIGHLGAVISHMDLLYSLKILKVGVLRHLTCGINKYI</sequence>
<accession>A0ABS2R186</accession>
<proteinExistence type="predicted"/>
<protein>
    <submittedName>
        <fullName evidence="1">Uncharacterized protein</fullName>
    </submittedName>
</protein>